<proteinExistence type="predicted"/>
<reference evidence="1" key="1">
    <citation type="submission" date="2020-07" db="EMBL/GenBank/DDBJ databases">
        <title>Highly diverse flavobacterial phages as mortality factor during North Sea spring blooms.</title>
        <authorList>
            <person name="Bartlau N."/>
            <person name="Wichels A."/>
            <person name="Krohne G."/>
            <person name="Adriaenssens E.M."/>
            <person name="Heins A."/>
            <person name="Fuchs B.M."/>
            <person name="Amann R."/>
            <person name="Moraru C."/>
        </authorList>
    </citation>
    <scope>NUCLEOTIDE SEQUENCE</scope>
</reference>
<protein>
    <submittedName>
        <fullName evidence="1">Uncharacterized protein</fullName>
    </submittedName>
</protein>
<dbReference type="EMBL" id="MT732450">
    <property type="protein sequence ID" value="QQO97314.1"/>
    <property type="molecule type" value="Genomic_DNA"/>
</dbReference>
<dbReference type="Proteomes" id="UP000693899">
    <property type="component" value="Segment"/>
</dbReference>
<name>A0A8E4UXZ3_9CAUD</name>
<keyword evidence="2" id="KW-1185">Reference proteome</keyword>
<evidence type="ECO:0000313" key="1">
    <source>
        <dbReference type="EMBL" id="QQO97314.1"/>
    </source>
</evidence>
<organism evidence="1 2">
    <name type="scientific">Maribacter phage Colly_1</name>
    <dbReference type="NCBI Taxonomy" id="2745691"/>
    <lineage>
        <taxon>Viruses</taxon>
        <taxon>Duplodnaviria</taxon>
        <taxon>Heunggongvirae</taxon>
        <taxon>Uroviricota</taxon>
        <taxon>Caudoviricetes</taxon>
        <taxon>Molycolviridae</taxon>
        <taxon>Mollyvirus</taxon>
        <taxon>Mollyvirus colly</taxon>
    </lineage>
</organism>
<sequence>MKDYSSISNAESREWKDTFGPKVFSMLKQMWSTELKLMSDEQASDEIVNRMNKYTNTPSNLKNLIESDASEDEVVKAVTEKGGGGRIDPMNITDENELIKAVQNLAKKSKTFASKFMKAMEPYGKAAGQAIRK</sequence>
<gene>
    <name evidence="1" type="ORF">Colly1_32</name>
</gene>
<accession>A0A8E4UXZ3</accession>
<evidence type="ECO:0000313" key="2">
    <source>
        <dbReference type="Proteomes" id="UP000693899"/>
    </source>
</evidence>